<feature type="compositionally biased region" description="Low complexity" evidence="2">
    <location>
        <begin position="295"/>
        <end position="309"/>
    </location>
</feature>
<feature type="coiled-coil region" evidence="1">
    <location>
        <begin position="146"/>
        <end position="180"/>
    </location>
</feature>
<comment type="caution">
    <text evidence="3">The sequence shown here is derived from an EMBL/GenBank/DDBJ whole genome shotgun (WGS) entry which is preliminary data.</text>
</comment>
<evidence type="ECO:0000313" key="3">
    <source>
        <dbReference type="EMBL" id="GJS61775.1"/>
    </source>
</evidence>
<feature type="compositionally biased region" description="Pro residues" evidence="2">
    <location>
        <begin position="276"/>
        <end position="294"/>
    </location>
</feature>
<protein>
    <submittedName>
        <fullName evidence="3">Uncharacterized protein</fullName>
    </submittedName>
</protein>
<evidence type="ECO:0000256" key="1">
    <source>
        <dbReference type="SAM" id="Coils"/>
    </source>
</evidence>
<proteinExistence type="predicted"/>
<sequence length="396" mass="43208">MDERFTATIYPNVQENLKLTVDEPVIPEEPASSTGTLSSLQHLAKDFSFGDQFFNDKPSEADNEKTTADTEAESMVSVTIHQDTSAIPPMTSPVIDLVSRPDSPNVHRPLPTTATATATTTTTITTLPLPPQPQQGSSDPTLLKHIGELEQHIADLVDANQALEERLDKHGSRLYKLENQDIPNQVRKAVDEIVTDAVDWAMQAPLRERFRDLPEADMKEILHNRMWESKSYQTHEDHMMLYEALEKSMARDNNDQLLSDLAEARKMKKKRQDSPKTPPGSPPHPPPPPPPPAGPSGTSGASGASGSSQSPPPPPPPSNTQGDQSTSTAAPSSSKTAASVEYRAWTTTDTRIKPSVSSIPEELHMDDDTIADEQAYSSGAEDIGHDHIPTVNLRQS</sequence>
<accession>A0ABQ4X9S9</accession>
<reference evidence="3" key="2">
    <citation type="submission" date="2022-01" db="EMBL/GenBank/DDBJ databases">
        <authorList>
            <person name="Yamashiro T."/>
            <person name="Shiraishi A."/>
            <person name="Satake H."/>
            <person name="Nakayama K."/>
        </authorList>
    </citation>
    <scope>NUCLEOTIDE SEQUENCE</scope>
</reference>
<reference evidence="3" key="1">
    <citation type="journal article" date="2022" name="Int. J. Mol. Sci.">
        <title>Draft Genome of Tanacetum Coccineum: Genomic Comparison of Closely Related Tanacetum-Family Plants.</title>
        <authorList>
            <person name="Yamashiro T."/>
            <person name="Shiraishi A."/>
            <person name="Nakayama K."/>
            <person name="Satake H."/>
        </authorList>
    </citation>
    <scope>NUCLEOTIDE SEQUENCE</scope>
</reference>
<evidence type="ECO:0000256" key="2">
    <source>
        <dbReference type="SAM" id="MobiDB-lite"/>
    </source>
</evidence>
<keyword evidence="4" id="KW-1185">Reference proteome</keyword>
<gene>
    <name evidence="3" type="ORF">Tco_0656559</name>
</gene>
<evidence type="ECO:0000313" key="4">
    <source>
        <dbReference type="Proteomes" id="UP001151760"/>
    </source>
</evidence>
<dbReference type="Proteomes" id="UP001151760">
    <property type="component" value="Unassembled WGS sequence"/>
</dbReference>
<keyword evidence="1" id="KW-0175">Coiled coil</keyword>
<feature type="region of interest" description="Disordered" evidence="2">
    <location>
        <begin position="265"/>
        <end position="396"/>
    </location>
</feature>
<feature type="compositionally biased region" description="Low complexity" evidence="2">
    <location>
        <begin position="325"/>
        <end position="339"/>
    </location>
</feature>
<name>A0ABQ4X9S9_9ASTR</name>
<dbReference type="EMBL" id="BQNB010009315">
    <property type="protein sequence ID" value="GJS61775.1"/>
    <property type="molecule type" value="Genomic_DNA"/>
</dbReference>
<organism evidence="3 4">
    <name type="scientific">Tanacetum coccineum</name>
    <dbReference type="NCBI Taxonomy" id="301880"/>
    <lineage>
        <taxon>Eukaryota</taxon>
        <taxon>Viridiplantae</taxon>
        <taxon>Streptophyta</taxon>
        <taxon>Embryophyta</taxon>
        <taxon>Tracheophyta</taxon>
        <taxon>Spermatophyta</taxon>
        <taxon>Magnoliopsida</taxon>
        <taxon>eudicotyledons</taxon>
        <taxon>Gunneridae</taxon>
        <taxon>Pentapetalae</taxon>
        <taxon>asterids</taxon>
        <taxon>campanulids</taxon>
        <taxon>Asterales</taxon>
        <taxon>Asteraceae</taxon>
        <taxon>Asteroideae</taxon>
        <taxon>Anthemideae</taxon>
        <taxon>Anthemidinae</taxon>
        <taxon>Tanacetum</taxon>
    </lineage>
</organism>